<evidence type="ECO:0000259" key="14">
    <source>
        <dbReference type="Pfam" id="PF17900"/>
    </source>
</evidence>
<dbReference type="InterPro" id="IPR042097">
    <property type="entry name" value="Aminopeptidase_N-like_N_sf"/>
</dbReference>
<dbReference type="InterPro" id="IPR050344">
    <property type="entry name" value="Peptidase_M1_aminopeptidases"/>
</dbReference>
<dbReference type="GO" id="GO:0070006">
    <property type="term" value="F:metalloaminopeptidase activity"/>
    <property type="evidence" value="ECO:0007669"/>
    <property type="project" value="TreeGrafter"/>
</dbReference>
<dbReference type="eggNOG" id="COG0308">
    <property type="taxonomic scope" value="Bacteria"/>
</dbReference>
<keyword evidence="6 16" id="KW-0031">Aminopeptidase</keyword>
<evidence type="ECO:0000313" key="16">
    <source>
        <dbReference type="EMBL" id="EAU67792.1"/>
    </source>
</evidence>
<feature type="signal peptide" evidence="12">
    <location>
        <begin position="1"/>
        <end position="30"/>
    </location>
</feature>
<dbReference type="AlphaFoldDB" id="Q096X4"/>
<evidence type="ECO:0000313" key="15">
    <source>
        <dbReference type="EMBL" id="ADO71408.1"/>
    </source>
</evidence>
<dbReference type="Gene3D" id="2.60.40.1730">
    <property type="entry name" value="tricorn interacting facor f3 domain"/>
    <property type="match status" value="1"/>
</dbReference>
<evidence type="ECO:0000256" key="3">
    <source>
        <dbReference type="ARBA" id="ARBA00010136"/>
    </source>
</evidence>
<dbReference type="GO" id="GO:0016020">
    <property type="term" value="C:membrane"/>
    <property type="evidence" value="ECO:0007669"/>
    <property type="project" value="TreeGrafter"/>
</dbReference>
<dbReference type="STRING" id="378806.STAUR_3618"/>
<evidence type="ECO:0000313" key="17">
    <source>
        <dbReference type="Proteomes" id="UP000001351"/>
    </source>
</evidence>
<evidence type="ECO:0000256" key="2">
    <source>
        <dbReference type="ARBA" id="ARBA00001947"/>
    </source>
</evidence>
<keyword evidence="11" id="KW-0482">Metalloprotease</keyword>
<protein>
    <recommendedName>
        <fullName evidence="5">Aminopeptidase N</fullName>
        <ecNumber evidence="4">3.4.11.2</ecNumber>
    </recommendedName>
</protein>
<evidence type="ECO:0000256" key="8">
    <source>
        <dbReference type="ARBA" id="ARBA00022723"/>
    </source>
</evidence>
<comment type="similarity">
    <text evidence="3">Belongs to the peptidase M1 family.</text>
</comment>
<evidence type="ECO:0000256" key="6">
    <source>
        <dbReference type="ARBA" id="ARBA00022438"/>
    </source>
</evidence>
<dbReference type="HOGENOM" id="CLU_014298_1_0_7"/>
<keyword evidence="8" id="KW-0479">Metal-binding</keyword>
<dbReference type="CDD" id="cd09603">
    <property type="entry name" value="M1_APN_like"/>
    <property type="match status" value="1"/>
</dbReference>
<evidence type="ECO:0000256" key="5">
    <source>
        <dbReference type="ARBA" id="ARBA00015611"/>
    </source>
</evidence>
<dbReference type="KEGG" id="sur:STAUR_3618"/>
<keyword evidence="7" id="KW-0645">Protease</keyword>
<gene>
    <name evidence="15" type="ordered locus">STAUR_3618</name>
    <name evidence="16" type="ORF">STIAU_5016</name>
</gene>
<dbReference type="RefSeq" id="WP_002612690.1">
    <property type="nucleotide sequence ID" value="NC_014623.1"/>
</dbReference>
<name>Q096X4_STIAD</name>
<dbReference type="EC" id="3.4.11.2" evidence="4"/>
<organism evidence="16 18">
    <name type="scientific">Stigmatella aurantiaca (strain DW4/3-1)</name>
    <dbReference type="NCBI Taxonomy" id="378806"/>
    <lineage>
        <taxon>Bacteria</taxon>
        <taxon>Pseudomonadati</taxon>
        <taxon>Myxococcota</taxon>
        <taxon>Myxococcia</taxon>
        <taxon>Myxococcales</taxon>
        <taxon>Cystobacterineae</taxon>
        <taxon>Archangiaceae</taxon>
        <taxon>Stigmatella</taxon>
    </lineage>
</organism>
<dbReference type="PANTHER" id="PTHR11533:SF174">
    <property type="entry name" value="PUROMYCIN-SENSITIVE AMINOPEPTIDASE-RELATED"/>
    <property type="match status" value="1"/>
</dbReference>
<reference evidence="16 18" key="1">
    <citation type="submission" date="2006-04" db="EMBL/GenBank/DDBJ databases">
        <authorList>
            <person name="Nierman W.C."/>
        </authorList>
    </citation>
    <scope>NUCLEOTIDE SEQUENCE [LARGE SCALE GENOMIC DNA]</scope>
    <source>
        <strain evidence="16 18">DW4/3-1</strain>
    </source>
</reference>
<dbReference type="SUPFAM" id="SSF55486">
    <property type="entry name" value="Metalloproteases ('zincins'), catalytic domain"/>
    <property type="match status" value="1"/>
</dbReference>
<evidence type="ECO:0000256" key="9">
    <source>
        <dbReference type="ARBA" id="ARBA00022801"/>
    </source>
</evidence>
<evidence type="ECO:0000259" key="13">
    <source>
        <dbReference type="Pfam" id="PF01433"/>
    </source>
</evidence>
<dbReference type="Pfam" id="PF17900">
    <property type="entry name" value="Peptidase_M1_N"/>
    <property type="match status" value="1"/>
</dbReference>
<dbReference type="Proteomes" id="UP000032702">
    <property type="component" value="Unassembled WGS sequence"/>
</dbReference>
<comment type="catalytic activity">
    <reaction evidence="1">
        <text>Release of an N-terminal amino acid, Xaa-|-Yaa- from a peptide, amide or arylamide. Xaa is preferably Ala, but may be most amino acids including Pro (slow action). When a terminal hydrophobic residue is followed by a prolyl residue, the two may be released as an intact Xaa-Pro dipeptide.</text>
        <dbReference type="EC" id="3.4.11.2"/>
    </reaction>
</comment>
<evidence type="ECO:0000256" key="4">
    <source>
        <dbReference type="ARBA" id="ARBA00012564"/>
    </source>
</evidence>
<evidence type="ECO:0000313" key="18">
    <source>
        <dbReference type="Proteomes" id="UP000032702"/>
    </source>
</evidence>
<dbReference type="OrthoDB" id="9816201at2"/>
<dbReference type="SUPFAM" id="SSF63737">
    <property type="entry name" value="Leukotriene A4 hydrolase N-terminal domain"/>
    <property type="match status" value="1"/>
</dbReference>
<dbReference type="PANTHER" id="PTHR11533">
    <property type="entry name" value="PROTEASE M1 ZINC METALLOPROTEASE"/>
    <property type="match status" value="1"/>
</dbReference>
<dbReference type="InterPro" id="IPR045357">
    <property type="entry name" value="Aminopeptidase_N-like_N"/>
</dbReference>
<dbReference type="Pfam" id="PF01433">
    <property type="entry name" value="Peptidase_M1"/>
    <property type="match status" value="1"/>
</dbReference>
<dbReference type="EMBL" id="CP002271">
    <property type="protein sequence ID" value="ADO71408.1"/>
    <property type="molecule type" value="Genomic_DNA"/>
</dbReference>
<dbReference type="Proteomes" id="UP000001351">
    <property type="component" value="Chromosome"/>
</dbReference>
<keyword evidence="12" id="KW-0732">Signal</keyword>
<dbReference type="GO" id="GO:0016285">
    <property type="term" value="F:alanyl aminopeptidase activity"/>
    <property type="evidence" value="ECO:0007669"/>
    <property type="project" value="UniProtKB-EC"/>
</dbReference>
<dbReference type="EMBL" id="AAMD01000027">
    <property type="protein sequence ID" value="EAU67792.1"/>
    <property type="molecule type" value="Genomic_DNA"/>
</dbReference>
<evidence type="ECO:0000256" key="7">
    <source>
        <dbReference type="ARBA" id="ARBA00022670"/>
    </source>
</evidence>
<feature type="chain" id="PRO_5010840333" description="Aminopeptidase N" evidence="12">
    <location>
        <begin position="31"/>
        <end position="452"/>
    </location>
</feature>
<comment type="cofactor">
    <cofactor evidence="2">
        <name>Zn(2+)</name>
        <dbReference type="ChEBI" id="CHEBI:29105"/>
    </cofactor>
</comment>
<feature type="domain" description="Aminopeptidase N-like N-terminal" evidence="14">
    <location>
        <begin position="41"/>
        <end position="204"/>
    </location>
</feature>
<evidence type="ECO:0000256" key="12">
    <source>
        <dbReference type="SAM" id="SignalP"/>
    </source>
</evidence>
<dbReference type="GO" id="GO:0005615">
    <property type="term" value="C:extracellular space"/>
    <property type="evidence" value="ECO:0007669"/>
    <property type="project" value="TreeGrafter"/>
</dbReference>
<dbReference type="GO" id="GO:0006508">
    <property type="term" value="P:proteolysis"/>
    <property type="evidence" value="ECO:0007669"/>
    <property type="project" value="UniProtKB-KW"/>
</dbReference>
<dbReference type="InterPro" id="IPR027268">
    <property type="entry name" value="Peptidase_M4/M1_CTD_sf"/>
</dbReference>
<dbReference type="GO" id="GO:0005737">
    <property type="term" value="C:cytoplasm"/>
    <property type="evidence" value="ECO:0007669"/>
    <property type="project" value="TreeGrafter"/>
</dbReference>
<dbReference type="InterPro" id="IPR014782">
    <property type="entry name" value="Peptidase_M1_dom"/>
</dbReference>
<reference evidence="15 17" key="2">
    <citation type="journal article" date="2011" name="Mol. Biol. Evol.">
        <title>Comparative genomic analysis of fruiting body formation in Myxococcales.</title>
        <authorList>
            <person name="Huntley S."/>
            <person name="Hamann N."/>
            <person name="Wegener-Feldbrugge S."/>
            <person name="Treuner-Lange A."/>
            <person name="Kube M."/>
            <person name="Reinhardt R."/>
            <person name="Klages S."/>
            <person name="Muller R."/>
            <person name="Ronning C.M."/>
            <person name="Nierman W.C."/>
            <person name="Sogaard-Andersen L."/>
        </authorList>
    </citation>
    <scope>NUCLEOTIDE SEQUENCE [LARGE SCALE GENOMIC DNA]</scope>
    <source>
        <strain evidence="15 17">DW4/3-1</strain>
    </source>
</reference>
<dbReference type="PRINTS" id="PR00756">
    <property type="entry name" value="ALADIPTASE"/>
</dbReference>
<dbReference type="GO" id="GO:0043171">
    <property type="term" value="P:peptide catabolic process"/>
    <property type="evidence" value="ECO:0007669"/>
    <property type="project" value="TreeGrafter"/>
</dbReference>
<dbReference type="InterPro" id="IPR001930">
    <property type="entry name" value="Peptidase_M1"/>
</dbReference>
<dbReference type="GO" id="GO:0008270">
    <property type="term" value="F:zinc ion binding"/>
    <property type="evidence" value="ECO:0007669"/>
    <property type="project" value="InterPro"/>
</dbReference>
<keyword evidence="10" id="KW-0862">Zinc</keyword>
<accession>Q096X4</accession>
<evidence type="ECO:0000256" key="10">
    <source>
        <dbReference type="ARBA" id="ARBA00022833"/>
    </source>
</evidence>
<dbReference type="Gene3D" id="1.10.390.10">
    <property type="entry name" value="Neutral Protease Domain 2"/>
    <property type="match status" value="1"/>
</dbReference>
<feature type="domain" description="Peptidase M1 membrane alanine aminopeptidase" evidence="13">
    <location>
        <begin position="244"/>
        <end position="445"/>
    </location>
</feature>
<evidence type="ECO:0000256" key="11">
    <source>
        <dbReference type="ARBA" id="ARBA00023049"/>
    </source>
</evidence>
<evidence type="ECO:0000256" key="1">
    <source>
        <dbReference type="ARBA" id="ARBA00000098"/>
    </source>
</evidence>
<keyword evidence="17" id="KW-1185">Reference proteome</keyword>
<sequence>MRQLMPLARLRRSAWLSLMLACMAASAAQAAPPPSLPDIRHYEVRLEPDLAQKRLSGSETLTLGATPPGATALVLDAGDLQIDAVRENGRALAFKKSGGRLTLQLPAPPPKPGAERRVRIDFHGAPTKGLNFLPEAGQVYTEFSTSQWMPCVDAPAHRATLALSLLLPVGWQAVANGQPVRVEPQPGGRVLHRWSLALPMPSYLYGFAAGRLREVIDDSAAPTLRFLAPDSFSEAQLRRIFQDTRATLAFYAERAGMPYPLPVYSQVLVSGPAAQEMAGFAVMGQGFGQRALQDPDKTWLAAHELSHQWWGNAVTNQDWTEFWLNEGLASFMNAAWFEQRDGRARYDALIVAARTKYEAVRAAGHDKPLVFPDWDHPTADDRSLVYDKGALVVHELRLLMGEAAFWRGLKAYTQAHWGHSVRSADFRQAMQAETSQDLGGFFARWVDGVTPR</sequence>
<proteinExistence type="inferred from homology"/>
<dbReference type="GO" id="GO:0042277">
    <property type="term" value="F:peptide binding"/>
    <property type="evidence" value="ECO:0007669"/>
    <property type="project" value="TreeGrafter"/>
</dbReference>
<keyword evidence="9 15" id="KW-0378">Hydrolase</keyword>